<dbReference type="SMART" id="SM00184">
    <property type="entry name" value="RING"/>
    <property type="match status" value="1"/>
</dbReference>
<dbReference type="GO" id="GO:0008270">
    <property type="term" value="F:zinc ion binding"/>
    <property type="evidence" value="ECO:0007669"/>
    <property type="project" value="UniProtKB-KW"/>
</dbReference>
<dbReference type="InterPro" id="IPR051834">
    <property type="entry name" value="RING_finger_E3_ligase"/>
</dbReference>
<dbReference type="PANTHER" id="PTHR45931:SF3">
    <property type="entry name" value="RING ZINC FINGER-CONTAINING PROTEIN"/>
    <property type="match status" value="1"/>
</dbReference>
<keyword evidence="1" id="KW-0479">Metal-binding</keyword>
<proteinExistence type="predicted"/>
<dbReference type="SUPFAM" id="SSF57850">
    <property type="entry name" value="RING/U-box"/>
    <property type="match status" value="1"/>
</dbReference>
<evidence type="ECO:0000256" key="3">
    <source>
        <dbReference type="ARBA" id="ARBA00022833"/>
    </source>
</evidence>
<dbReference type="RefSeq" id="XP_018982278.1">
    <property type="nucleotide sequence ID" value="XM_019130198.1"/>
</dbReference>
<dbReference type="Gene3D" id="3.30.40.10">
    <property type="entry name" value="Zinc/RING finger domain, C3HC4 (zinc finger)"/>
    <property type="match status" value="1"/>
</dbReference>
<dbReference type="PANTHER" id="PTHR45931">
    <property type="entry name" value="SI:CH211-59O9.10"/>
    <property type="match status" value="1"/>
</dbReference>
<dbReference type="GO" id="GO:0061630">
    <property type="term" value="F:ubiquitin protein ligase activity"/>
    <property type="evidence" value="ECO:0007669"/>
    <property type="project" value="TreeGrafter"/>
</dbReference>
<dbReference type="GO" id="GO:0005634">
    <property type="term" value="C:nucleus"/>
    <property type="evidence" value="ECO:0007669"/>
    <property type="project" value="TreeGrafter"/>
</dbReference>
<dbReference type="OrthoDB" id="4090821at2759"/>
<dbReference type="EMBL" id="KV454445">
    <property type="protein sequence ID" value="ODQ76950.1"/>
    <property type="molecule type" value="Genomic_DNA"/>
</dbReference>
<reference evidence="7" key="1">
    <citation type="submission" date="2016-05" db="EMBL/GenBank/DDBJ databases">
        <title>Comparative genomics of biotechnologically important yeasts.</title>
        <authorList>
            <consortium name="DOE Joint Genome Institute"/>
            <person name="Riley R."/>
            <person name="Haridas S."/>
            <person name="Wolfe K.H."/>
            <person name="Lopes M.R."/>
            <person name="Hittinger C.T."/>
            <person name="Goker M."/>
            <person name="Salamov A."/>
            <person name="Wisecaver J."/>
            <person name="Long T.M."/>
            <person name="Aerts A.L."/>
            <person name="Barry K."/>
            <person name="Choi C."/>
            <person name="Clum A."/>
            <person name="Coughlan A.Y."/>
            <person name="Deshpande S."/>
            <person name="Douglass A.P."/>
            <person name="Hanson S.J."/>
            <person name="Klenk H.-P."/>
            <person name="Labutti K."/>
            <person name="Lapidus A."/>
            <person name="Lindquist E."/>
            <person name="Lipzen A."/>
            <person name="Meier-Kolthoff J.P."/>
            <person name="Ohm R.A."/>
            <person name="Otillar R.P."/>
            <person name="Pangilinan J."/>
            <person name="Peng Y."/>
            <person name="Rokas A."/>
            <person name="Rosa C.A."/>
            <person name="Scheuner C."/>
            <person name="Sibirny A.A."/>
            <person name="Slot J.C."/>
            <person name="Stielow J.B."/>
            <person name="Sun H."/>
            <person name="Kurtzman C.P."/>
            <person name="Blackwell M."/>
            <person name="Grigoriev I.V."/>
            <person name="Jeffries T.W."/>
        </authorList>
    </citation>
    <scope>NUCLEOTIDE SEQUENCE [LARGE SCALE GENOMIC DNA]</scope>
    <source>
        <strain evidence="7">NRRL Y-12698</strain>
    </source>
</reference>
<accession>A0A1E3QH45</accession>
<dbReference type="GeneID" id="30148051"/>
<dbReference type="GO" id="GO:0006511">
    <property type="term" value="P:ubiquitin-dependent protein catabolic process"/>
    <property type="evidence" value="ECO:0007669"/>
    <property type="project" value="TreeGrafter"/>
</dbReference>
<dbReference type="InterPro" id="IPR001841">
    <property type="entry name" value="Znf_RING"/>
</dbReference>
<evidence type="ECO:0000259" key="5">
    <source>
        <dbReference type="PROSITE" id="PS50089"/>
    </source>
</evidence>
<keyword evidence="7" id="KW-1185">Reference proteome</keyword>
<keyword evidence="3" id="KW-0862">Zinc</keyword>
<keyword evidence="2 4" id="KW-0863">Zinc-finger</keyword>
<gene>
    <name evidence="6" type="ORF">BABINDRAFT_163952</name>
</gene>
<dbReference type="PROSITE" id="PS50089">
    <property type="entry name" value="ZF_RING_2"/>
    <property type="match status" value="1"/>
</dbReference>
<evidence type="ECO:0000313" key="7">
    <source>
        <dbReference type="Proteomes" id="UP000094336"/>
    </source>
</evidence>
<evidence type="ECO:0000256" key="1">
    <source>
        <dbReference type="ARBA" id="ARBA00022723"/>
    </source>
</evidence>
<evidence type="ECO:0000256" key="2">
    <source>
        <dbReference type="ARBA" id="ARBA00022771"/>
    </source>
</evidence>
<protein>
    <recommendedName>
        <fullName evidence="5">RING-type domain-containing protein</fullName>
    </recommendedName>
</protein>
<organism evidence="6 7">
    <name type="scientific">Babjeviella inositovora NRRL Y-12698</name>
    <dbReference type="NCBI Taxonomy" id="984486"/>
    <lineage>
        <taxon>Eukaryota</taxon>
        <taxon>Fungi</taxon>
        <taxon>Dikarya</taxon>
        <taxon>Ascomycota</taxon>
        <taxon>Saccharomycotina</taxon>
        <taxon>Pichiomycetes</taxon>
        <taxon>Serinales incertae sedis</taxon>
        <taxon>Babjeviella</taxon>
    </lineage>
</organism>
<name>A0A1E3QH45_9ASCO</name>
<feature type="domain" description="RING-type" evidence="5">
    <location>
        <begin position="145"/>
        <end position="222"/>
    </location>
</feature>
<evidence type="ECO:0000313" key="6">
    <source>
        <dbReference type="EMBL" id="ODQ76950.1"/>
    </source>
</evidence>
<sequence length="239" mass="27895">MIYSFDSTPFSDLENAFSWVFEDYDGYLFDFPRIIETPVRPNFHRRRHNTREDEFREWNSEITSLANDCYSTLDALMLDCHDCRVFYGGEPLIPHSQHASISETLECHQDCSREYSRFVSELIPKLSYRQLMEPLPPSQVLDNACSVCFESYNLESIVKRLPCTHYFHAACIDTWLLQYTTEEDASLVAPRSGIYQGLDNSFYWDYLGRESLLNQSTCPVCRLNVFGVFRSMAPGQRSY</sequence>
<dbReference type="AlphaFoldDB" id="A0A1E3QH45"/>
<dbReference type="Pfam" id="PF13639">
    <property type="entry name" value="zf-RING_2"/>
    <property type="match status" value="1"/>
</dbReference>
<dbReference type="Proteomes" id="UP000094336">
    <property type="component" value="Unassembled WGS sequence"/>
</dbReference>
<dbReference type="InterPro" id="IPR013083">
    <property type="entry name" value="Znf_RING/FYVE/PHD"/>
</dbReference>
<evidence type="ECO:0000256" key="4">
    <source>
        <dbReference type="PROSITE-ProRule" id="PRU00175"/>
    </source>
</evidence>